<dbReference type="EMBL" id="PPGH01000034">
    <property type="protein sequence ID" value="PQJ96689.1"/>
    <property type="molecule type" value="Genomic_DNA"/>
</dbReference>
<name>A0A2S7XSG8_9GAMM</name>
<protein>
    <recommendedName>
        <fullName evidence="3">Porin domain-containing protein</fullName>
    </recommendedName>
</protein>
<sequence length="475" mass="53567">MRNNRNPLALSASSTSIENQPEILRRFIVFSVTCSSKRKNYLGKIMRYPLNLMLVAFLTFGQSTTRAVDFSWSGYGTLGYAISDQPYNTQRFINNRGTLARDSLFGVQLDAKFNVHWSATVQAQISPADDDDNAWNPKLSWAFLSWRPNNDWLLRLGKLRVPGYLNSENMDVGWTFDYARLPIDVYSTSPTVDFTGASISKIWELGLGDLNLELFWGKADSAWRSFIRDPVPGYFAAGADFSLMRVQVKGVVLSLRNAEDLYRFSFYKPSTEHRIEGQEWNYHMPLVSPFPGISYYAMRPEIGLGTEIPSGHAQDFSVVIAGMDIGLGHDIRFAGEYVRRLVKYAENGLNSNGGYTSLRKRIGKWTPYLYYAWLRSEDNALELNQALNQSSVPKWFPNALLINAAQRAAADVFVAYDQQTWALGTSYALTPTSKLKLEWARTHVGMASSFVDSPAGGDVSNQDINLFSLSYNFVF</sequence>
<dbReference type="AlphaFoldDB" id="A0A2S7XSG8"/>
<keyword evidence="2" id="KW-1185">Reference proteome</keyword>
<reference evidence="1 2" key="1">
    <citation type="submission" date="2018-01" db="EMBL/GenBank/DDBJ databases">
        <title>The complete genome sequence of Chromatium okenii LaCa, a purple sulfur bacterium with a turbulent life.</title>
        <authorList>
            <person name="Luedin S.M."/>
            <person name="Liechti N."/>
            <person name="Storelli N."/>
            <person name="Danza F."/>
            <person name="Wittwer M."/>
            <person name="Pothier J.F."/>
            <person name="Tonolla M.A."/>
        </authorList>
    </citation>
    <scope>NUCLEOTIDE SEQUENCE [LARGE SCALE GENOMIC DNA]</scope>
    <source>
        <strain evidence="1 2">LaCa</strain>
    </source>
</reference>
<evidence type="ECO:0000313" key="1">
    <source>
        <dbReference type="EMBL" id="PQJ96689.1"/>
    </source>
</evidence>
<gene>
    <name evidence="1" type="ORF">CXB77_07930</name>
</gene>
<dbReference type="Proteomes" id="UP000239936">
    <property type="component" value="Unassembled WGS sequence"/>
</dbReference>
<evidence type="ECO:0000313" key="2">
    <source>
        <dbReference type="Proteomes" id="UP000239936"/>
    </source>
</evidence>
<dbReference type="SUPFAM" id="SSF56935">
    <property type="entry name" value="Porins"/>
    <property type="match status" value="1"/>
</dbReference>
<accession>A0A2S7XSG8</accession>
<organism evidence="1 2">
    <name type="scientific">Chromatium okenii</name>
    <dbReference type="NCBI Taxonomy" id="61644"/>
    <lineage>
        <taxon>Bacteria</taxon>
        <taxon>Pseudomonadati</taxon>
        <taxon>Pseudomonadota</taxon>
        <taxon>Gammaproteobacteria</taxon>
        <taxon>Chromatiales</taxon>
        <taxon>Chromatiaceae</taxon>
        <taxon>Chromatium</taxon>
    </lineage>
</organism>
<evidence type="ECO:0008006" key="3">
    <source>
        <dbReference type="Google" id="ProtNLM"/>
    </source>
</evidence>
<proteinExistence type="predicted"/>
<comment type="caution">
    <text evidence="1">The sequence shown here is derived from an EMBL/GenBank/DDBJ whole genome shotgun (WGS) entry which is preliminary data.</text>
</comment>